<dbReference type="Proteomes" id="UP000199518">
    <property type="component" value="Unassembled WGS sequence"/>
</dbReference>
<reference evidence="3" key="1">
    <citation type="submission" date="2016-10" db="EMBL/GenBank/DDBJ databases">
        <authorList>
            <person name="Varghese N."/>
            <person name="Submissions S."/>
        </authorList>
    </citation>
    <scope>NUCLEOTIDE SEQUENCE [LARGE SCALE GENOMIC DNA]</scope>
    <source>
        <strain evidence="3">DSM 26348</strain>
    </source>
</reference>
<feature type="signal peptide" evidence="1">
    <location>
        <begin position="1"/>
        <end position="26"/>
    </location>
</feature>
<accession>A0A1I3BID4</accession>
<keyword evidence="1" id="KW-0732">Signal</keyword>
<proteinExistence type="predicted"/>
<organism evidence="2 3">
    <name type="scientific">Planctomicrobium piriforme</name>
    <dbReference type="NCBI Taxonomy" id="1576369"/>
    <lineage>
        <taxon>Bacteria</taxon>
        <taxon>Pseudomonadati</taxon>
        <taxon>Planctomycetota</taxon>
        <taxon>Planctomycetia</taxon>
        <taxon>Planctomycetales</taxon>
        <taxon>Planctomycetaceae</taxon>
        <taxon>Planctomicrobium</taxon>
    </lineage>
</organism>
<feature type="chain" id="PRO_5011487213" description="Outer membrane lipoprotein-sorting protein" evidence="1">
    <location>
        <begin position="27"/>
        <end position="249"/>
    </location>
</feature>
<sequence>MKRLEVMLSFRFLRMLLVLTAINVSAAVLQAEERKPEQSAAALMQAEHAGRCVWKNFPGLSATLTISTDVARAQTTMQVTRDGVVQVQVPDGEEFKWVERALDSLVGHRLSDSEPVTNVEFADQQVDHPRGRLIRSVDPKEKSLWRVQGDTLTEVHRIGDQTRFIISVADVARNAEHKHLPQNFVVTTWENSSGQIKTVRQVHNEWTRVREFDLPARHTAITNRSDGTSVAHQIEFSDYKLFETTARAD</sequence>
<dbReference type="AlphaFoldDB" id="A0A1I3BID4"/>
<keyword evidence="3" id="KW-1185">Reference proteome</keyword>
<evidence type="ECO:0008006" key="4">
    <source>
        <dbReference type="Google" id="ProtNLM"/>
    </source>
</evidence>
<dbReference type="InterPro" id="IPR021809">
    <property type="entry name" value="DUF3386"/>
</dbReference>
<evidence type="ECO:0000313" key="2">
    <source>
        <dbReference type="EMBL" id="SFH62074.1"/>
    </source>
</evidence>
<protein>
    <recommendedName>
        <fullName evidence="4">Outer membrane lipoprotein-sorting protein</fullName>
    </recommendedName>
</protein>
<name>A0A1I3BID4_9PLAN</name>
<dbReference type="STRING" id="1576369.SAMN05421753_101474"/>
<dbReference type="EMBL" id="FOQD01000001">
    <property type="protein sequence ID" value="SFH62074.1"/>
    <property type="molecule type" value="Genomic_DNA"/>
</dbReference>
<evidence type="ECO:0000313" key="3">
    <source>
        <dbReference type="Proteomes" id="UP000199518"/>
    </source>
</evidence>
<gene>
    <name evidence="2" type="ORF">SAMN05421753_101474</name>
</gene>
<dbReference type="OrthoDB" id="214437at2"/>
<dbReference type="Pfam" id="PF11866">
    <property type="entry name" value="DUF3386"/>
    <property type="match status" value="1"/>
</dbReference>
<evidence type="ECO:0000256" key="1">
    <source>
        <dbReference type="SAM" id="SignalP"/>
    </source>
</evidence>